<feature type="transmembrane region" description="Helical" evidence="1">
    <location>
        <begin position="63"/>
        <end position="96"/>
    </location>
</feature>
<organism evidence="2 3">
    <name type="scientific">Frisingicoccus caecimuris</name>
    <dbReference type="NCBI Taxonomy" id="1796636"/>
    <lineage>
        <taxon>Bacteria</taxon>
        <taxon>Bacillati</taxon>
        <taxon>Bacillota</taxon>
        <taxon>Clostridia</taxon>
        <taxon>Lachnospirales</taxon>
        <taxon>Lachnospiraceae</taxon>
        <taxon>Frisingicoccus</taxon>
    </lineage>
</organism>
<dbReference type="AlphaFoldDB" id="A0A4V2SDI1"/>
<keyword evidence="1" id="KW-0812">Transmembrane</keyword>
<protein>
    <recommendedName>
        <fullName evidence="4">SdpI/YhfL family protein</fullName>
    </recommendedName>
</protein>
<keyword evidence="3" id="KW-1185">Reference proteome</keyword>
<gene>
    <name evidence="2" type="ORF">EV212_1123</name>
</gene>
<proteinExistence type="predicted"/>
<accession>A0A4V2SDI1</accession>
<keyword evidence="1" id="KW-0472">Membrane</keyword>
<comment type="caution">
    <text evidence="2">The sequence shown here is derived from an EMBL/GenBank/DDBJ whole genome shotgun (WGS) entry which is preliminary data.</text>
</comment>
<evidence type="ECO:0008006" key="4">
    <source>
        <dbReference type="Google" id="ProtNLM"/>
    </source>
</evidence>
<reference evidence="2 3" key="1">
    <citation type="submission" date="2019-03" db="EMBL/GenBank/DDBJ databases">
        <title>Genomic Encyclopedia of Type Strains, Phase IV (KMG-IV): sequencing the most valuable type-strain genomes for metagenomic binning, comparative biology and taxonomic classification.</title>
        <authorList>
            <person name="Goeker M."/>
        </authorList>
    </citation>
    <scope>NUCLEOTIDE SEQUENCE [LARGE SCALE GENOMIC DNA]</scope>
    <source>
        <strain evidence="2 3">DSM 28559</strain>
    </source>
</reference>
<evidence type="ECO:0000313" key="2">
    <source>
        <dbReference type="EMBL" id="TCO83528.1"/>
    </source>
</evidence>
<evidence type="ECO:0000313" key="3">
    <source>
        <dbReference type="Proteomes" id="UP000295711"/>
    </source>
</evidence>
<dbReference type="EMBL" id="SLXA01000012">
    <property type="protein sequence ID" value="TCO83528.1"/>
    <property type="molecule type" value="Genomic_DNA"/>
</dbReference>
<dbReference type="Proteomes" id="UP000295711">
    <property type="component" value="Unassembled WGS sequence"/>
</dbReference>
<evidence type="ECO:0000256" key="1">
    <source>
        <dbReference type="SAM" id="Phobius"/>
    </source>
</evidence>
<name>A0A4V2SDI1_9FIRM</name>
<feature type="transmembrane region" description="Helical" evidence="1">
    <location>
        <begin position="6"/>
        <end position="24"/>
    </location>
</feature>
<keyword evidence="1" id="KW-1133">Transmembrane helix</keyword>
<sequence length="107" mass="12129">MVGKIIGLVSCLMCAFPFLIISVYNKNSREPINFWSGDTTLKSKVKNVVEYNKKMALLYKRCAIAFLISGIGFMVSPYIGVAMICFDCTLGIYLVYRNYKRILGKYS</sequence>